<dbReference type="EMBL" id="PKPP01005280">
    <property type="protein sequence ID" value="PWA60736.1"/>
    <property type="molecule type" value="Genomic_DNA"/>
</dbReference>
<dbReference type="AlphaFoldDB" id="A0A2U1MHP4"/>
<keyword evidence="2" id="KW-1185">Reference proteome</keyword>
<gene>
    <name evidence="1" type="ORF">CTI12_AA370970</name>
</gene>
<proteinExistence type="predicted"/>
<evidence type="ECO:0008006" key="3">
    <source>
        <dbReference type="Google" id="ProtNLM"/>
    </source>
</evidence>
<dbReference type="Proteomes" id="UP000245207">
    <property type="component" value="Unassembled WGS sequence"/>
</dbReference>
<accession>A0A2U1MHP4</accession>
<protein>
    <recommendedName>
        <fullName evidence="3">LOB domain-containing protein</fullName>
    </recommendedName>
</protein>
<comment type="caution">
    <text evidence="1">The sequence shown here is derived from an EMBL/GenBank/DDBJ whole genome shotgun (WGS) entry which is preliminary data.</text>
</comment>
<evidence type="ECO:0000313" key="2">
    <source>
        <dbReference type="Proteomes" id="UP000245207"/>
    </source>
</evidence>
<sequence length="140" mass="15125">MGCVMCPAGNCSPDCIYLRVLPADPSVLEESRKKAIKIHFLSNSENFEKCYGDAYSKGGVDAAKALVDSWVLEYDARDKNPTLGLVGILAENESKIKSLKKPLEMYENRYGRLEDISPAGAGVMGLSKCTTSLAGTSLVE</sequence>
<evidence type="ECO:0000313" key="1">
    <source>
        <dbReference type="EMBL" id="PWA60736.1"/>
    </source>
</evidence>
<name>A0A2U1MHP4_ARTAN</name>
<organism evidence="1 2">
    <name type="scientific">Artemisia annua</name>
    <name type="common">Sweet wormwood</name>
    <dbReference type="NCBI Taxonomy" id="35608"/>
    <lineage>
        <taxon>Eukaryota</taxon>
        <taxon>Viridiplantae</taxon>
        <taxon>Streptophyta</taxon>
        <taxon>Embryophyta</taxon>
        <taxon>Tracheophyta</taxon>
        <taxon>Spermatophyta</taxon>
        <taxon>Magnoliopsida</taxon>
        <taxon>eudicotyledons</taxon>
        <taxon>Gunneridae</taxon>
        <taxon>Pentapetalae</taxon>
        <taxon>asterids</taxon>
        <taxon>campanulids</taxon>
        <taxon>Asterales</taxon>
        <taxon>Asteraceae</taxon>
        <taxon>Asteroideae</taxon>
        <taxon>Anthemideae</taxon>
        <taxon>Artemisiinae</taxon>
        <taxon>Artemisia</taxon>
    </lineage>
</organism>
<reference evidence="1 2" key="1">
    <citation type="journal article" date="2018" name="Mol. Plant">
        <title>The genome of Artemisia annua provides insight into the evolution of Asteraceae family and artemisinin biosynthesis.</title>
        <authorList>
            <person name="Shen Q."/>
            <person name="Zhang L."/>
            <person name="Liao Z."/>
            <person name="Wang S."/>
            <person name="Yan T."/>
            <person name="Shi P."/>
            <person name="Liu M."/>
            <person name="Fu X."/>
            <person name="Pan Q."/>
            <person name="Wang Y."/>
            <person name="Lv Z."/>
            <person name="Lu X."/>
            <person name="Zhang F."/>
            <person name="Jiang W."/>
            <person name="Ma Y."/>
            <person name="Chen M."/>
            <person name="Hao X."/>
            <person name="Li L."/>
            <person name="Tang Y."/>
            <person name="Lv G."/>
            <person name="Zhou Y."/>
            <person name="Sun X."/>
            <person name="Brodelius P.E."/>
            <person name="Rose J.K.C."/>
            <person name="Tang K."/>
        </authorList>
    </citation>
    <scope>NUCLEOTIDE SEQUENCE [LARGE SCALE GENOMIC DNA]</scope>
    <source>
        <strain evidence="2">cv. Huhao1</strain>
        <tissue evidence="1">Leaf</tissue>
    </source>
</reference>